<organism evidence="2 3">
    <name type="scientific">Oerskovia enterophila</name>
    <dbReference type="NCBI Taxonomy" id="43678"/>
    <lineage>
        <taxon>Bacteria</taxon>
        <taxon>Bacillati</taxon>
        <taxon>Actinomycetota</taxon>
        <taxon>Actinomycetes</taxon>
        <taxon>Micrococcales</taxon>
        <taxon>Cellulomonadaceae</taxon>
        <taxon>Oerskovia</taxon>
    </lineage>
</organism>
<dbReference type="OrthoDB" id="2987348at2"/>
<gene>
    <name evidence="2" type="ORF">OJAG_16370</name>
</gene>
<dbReference type="SUPFAM" id="SSF53474">
    <property type="entry name" value="alpha/beta-Hydrolases"/>
    <property type="match status" value="1"/>
</dbReference>
<accession>A0A163RTC3</accession>
<dbReference type="STRING" id="43678.OJAG_16370"/>
<dbReference type="GO" id="GO:0016787">
    <property type="term" value="F:hydrolase activity"/>
    <property type="evidence" value="ECO:0007669"/>
    <property type="project" value="UniProtKB-KW"/>
</dbReference>
<name>A0A163RTC3_9CELL</name>
<evidence type="ECO:0000313" key="3">
    <source>
        <dbReference type="Proteomes" id="UP000076447"/>
    </source>
</evidence>
<proteinExistence type="predicted"/>
<sequence>MASAITTPAPTTWVVLPGLLLAPSDMEPVTRVVREQFPDATVRVLDSWDTAVTAPVAAIRAELGLADDQAPGSVGLVGHSVGGLAAIEWALTHPEELGAVLLLDPTTPFLPRRPERPAPVGLTLLAERVVHTSGLLLSRCGAVTRRGPALRRRAWYDATHRPDPLPDDEAVRRYGTPEAWRLLTGQYEQSWAQAERVTTLFARDAGALRRLVVRPVQLVGWGRRGQGTFLRDERELAARLGAEVYGLRGEGHMFPLTRPDVVAQVLRGEVPDGAVAPVVEAEFR</sequence>
<dbReference type="AlphaFoldDB" id="A0A163RTC3"/>
<comment type="caution">
    <text evidence="2">The sequence shown here is derived from an EMBL/GenBank/DDBJ whole genome shotgun (WGS) entry which is preliminary data.</text>
</comment>
<dbReference type="Pfam" id="PF12697">
    <property type="entry name" value="Abhydrolase_6"/>
    <property type="match status" value="1"/>
</dbReference>
<evidence type="ECO:0000313" key="2">
    <source>
        <dbReference type="EMBL" id="KZM35674.1"/>
    </source>
</evidence>
<keyword evidence="2" id="KW-0378">Hydrolase</keyword>
<dbReference type="Gene3D" id="3.40.50.1820">
    <property type="entry name" value="alpha/beta hydrolase"/>
    <property type="match status" value="1"/>
</dbReference>
<feature type="domain" description="AB hydrolase-1" evidence="1">
    <location>
        <begin position="46"/>
        <end position="264"/>
    </location>
</feature>
<dbReference type="RefSeq" id="WP_068708075.1">
    <property type="nucleotide sequence ID" value="NZ_LRIE01000067.1"/>
</dbReference>
<protein>
    <submittedName>
        <fullName evidence="2">Alpha/beta hydrolase family protein</fullName>
    </submittedName>
</protein>
<evidence type="ECO:0000259" key="1">
    <source>
        <dbReference type="Pfam" id="PF12697"/>
    </source>
</evidence>
<dbReference type="PATRIC" id="fig|43678.3.peg.1717"/>
<dbReference type="InterPro" id="IPR029058">
    <property type="entry name" value="AB_hydrolase_fold"/>
</dbReference>
<reference evidence="2 3" key="1">
    <citation type="submission" date="2016-01" db="EMBL/GenBank/DDBJ databases">
        <title>Genome sequence of Oerskovia enterophila VJag, an agar and cellulose degrading bacterium.</title>
        <authorList>
            <person name="Poehlein A."/>
            <person name="Jag V."/>
            <person name="Bengelsdorf F."/>
            <person name="Duerre P."/>
            <person name="Daniel R."/>
        </authorList>
    </citation>
    <scope>NUCLEOTIDE SEQUENCE [LARGE SCALE GENOMIC DNA]</scope>
    <source>
        <strain evidence="2 3">VJag</strain>
    </source>
</reference>
<dbReference type="Proteomes" id="UP000076447">
    <property type="component" value="Unassembled WGS sequence"/>
</dbReference>
<dbReference type="InterPro" id="IPR000073">
    <property type="entry name" value="AB_hydrolase_1"/>
</dbReference>
<dbReference type="EMBL" id="LRIE01000067">
    <property type="protein sequence ID" value="KZM35674.1"/>
    <property type="molecule type" value="Genomic_DNA"/>
</dbReference>